<comment type="caution">
    <text evidence="2">The sequence shown here is derived from an EMBL/GenBank/DDBJ whole genome shotgun (WGS) entry which is preliminary data.</text>
</comment>
<dbReference type="InterPro" id="IPR050179">
    <property type="entry name" value="Trans_hexapeptide_repeat"/>
</dbReference>
<dbReference type="InterPro" id="IPR011004">
    <property type="entry name" value="Trimer_LpxA-like_sf"/>
</dbReference>
<reference evidence="2 3" key="1">
    <citation type="journal article" date="2016" name="Nat. Commun.">
        <title>Thousands of microbial genomes shed light on interconnected biogeochemical processes in an aquifer system.</title>
        <authorList>
            <person name="Anantharaman K."/>
            <person name="Brown C.T."/>
            <person name="Hug L.A."/>
            <person name="Sharon I."/>
            <person name="Castelle C.J."/>
            <person name="Probst A.J."/>
            <person name="Thomas B.C."/>
            <person name="Singh A."/>
            <person name="Wilkins M.J."/>
            <person name="Karaoz U."/>
            <person name="Brodie E.L."/>
            <person name="Williams K.H."/>
            <person name="Hubbard S.S."/>
            <person name="Banfield J.F."/>
        </authorList>
    </citation>
    <scope>NUCLEOTIDE SEQUENCE [LARGE SCALE GENOMIC DNA]</scope>
</reference>
<proteinExistence type="predicted"/>
<protein>
    <recommendedName>
        <fullName evidence="4">Acetyltransferase</fullName>
    </recommendedName>
</protein>
<dbReference type="Proteomes" id="UP000179270">
    <property type="component" value="Unassembled WGS sequence"/>
</dbReference>
<name>A0A1F7IFI1_9BACT</name>
<keyword evidence="1" id="KW-0812">Transmembrane</keyword>
<feature type="transmembrane region" description="Helical" evidence="1">
    <location>
        <begin position="12"/>
        <end position="30"/>
    </location>
</feature>
<dbReference type="Gene3D" id="2.160.10.10">
    <property type="entry name" value="Hexapeptide repeat proteins"/>
    <property type="match status" value="1"/>
</dbReference>
<gene>
    <name evidence="2" type="ORF">A3A74_04785</name>
</gene>
<evidence type="ECO:0000313" key="2">
    <source>
        <dbReference type="EMBL" id="OGK42126.1"/>
    </source>
</evidence>
<organism evidence="2 3">
    <name type="scientific">Candidatus Roizmanbacteria bacterium RIFCSPLOWO2_01_FULL_35_13</name>
    <dbReference type="NCBI Taxonomy" id="1802055"/>
    <lineage>
        <taxon>Bacteria</taxon>
        <taxon>Candidatus Roizmaniibacteriota</taxon>
    </lineage>
</organism>
<dbReference type="AlphaFoldDB" id="A0A1F7IFI1"/>
<dbReference type="Pfam" id="PF14602">
    <property type="entry name" value="Hexapep_2"/>
    <property type="match status" value="1"/>
</dbReference>
<dbReference type="PANTHER" id="PTHR43300">
    <property type="entry name" value="ACETYLTRANSFERASE"/>
    <property type="match status" value="1"/>
</dbReference>
<dbReference type="SUPFAM" id="SSF51161">
    <property type="entry name" value="Trimeric LpxA-like enzymes"/>
    <property type="match status" value="1"/>
</dbReference>
<dbReference type="InterPro" id="IPR001451">
    <property type="entry name" value="Hexapep"/>
</dbReference>
<keyword evidence="1" id="KW-0472">Membrane</keyword>
<evidence type="ECO:0008006" key="4">
    <source>
        <dbReference type="Google" id="ProtNLM"/>
    </source>
</evidence>
<evidence type="ECO:0000313" key="3">
    <source>
        <dbReference type="Proteomes" id="UP000179270"/>
    </source>
</evidence>
<dbReference type="CDD" id="cd04647">
    <property type="entry name" value="LbH_MAT_like"/>
    <property type="match status" value="1"/>
</dbReference>
<keyword evidence="1" id="KW-1133">Transmembrane helix</keyword>
<dbReference type="EMBL" id="MGAF01000010">
    <property type="protein sequence ID" value="OGK42126.1"/>
    <property type="molecule type" value="Genomic_DNA"/>
</dbReference>
<dbReference type="STRING" id="1802055.A3A74_04785"/>
<evidence type="ECO:0000256" key="1">
    <source>
        <dbReference type="SAM" id="Phobius"/>
    </source>
</evidence>
<sequence length="179" mass="19675">MKALNEIRIGKALGFIFFTLYGVLIDIVLFSPLKIFLLRLAGAKIGNDVVIHKVRFFNQYHHGFSNLEIGNYCFLGDEVMLDLADKIIIEDHVTISNRALILTHTNVGYKDHPLQENYPRIFKKVKIEKGSFIGAGAIILPGVTISQGAVVGAGAVVTKNVAKNTVVIGSPAKFLKKLK</sequence>
<accession>A0A1F7IFI1</accession>